<keyword evidence="1" id="KW-1133">Transmembrane helix</keyword>
<dbReference type="Proteomes" id="UP000287651">
    <property type="component" value="Unassembled WGS sequence"/>
</dbReference>
<dbReference type="AlphaFoldDB" id="A0A426ZDF2"/>
<comment type="caution">
    <text evidence="2">The sequence shown here is derived from an EMBL/GenBank/DDBJ whole genome shotgun (WGS) entry which is preliminary data.</text>
</comment>
<evidence type="ECO:0000313" key="3">
    <source>
        <dbReference type="Proteomes" id="UP000287651"/>
    </source>
</evidence>
<evidence type="ECO:0000313" key="2">
    <source>
        <dbReference type="EMBL" id="RRT62000.1"/>
    </source>
</evidence>
<sequence>MWWTHILSRIKEEDSKRAERKDDGSALRSIPPWLPSKLLLVVPDGPSPPSTPPVLPVVPVFGVKVVGVVVVLVLVGVLLVLVGVLEVPAALGQGKRVEDKQLRSVKGWVVRWDNDLIRQASRQRQCRVPHSTLFTTLPHCDCDRQFQEDADSSLRYRIVDGHHEFLGTPLWSILLFEFATILGVISLPFCEVGLG</sequence>
<accession>A0A426ZDF2</accession>
<gene>
    <name evidence="2" type="ORF">B296_00023891</name>
</gene>
<dbReference type="EMBL" id="AMZH03007164">
    <property type="protein sequence ID" value="RRT62000.1"/>
    <property type="molecule type" value="Genomic_DNA"/>
</dbReference>
<keyword evidence="1" id="KW-0472">Membrane</keyword>
<keyword evidence="1" id="KW-0812">Transmembrane</keyword>
<feature type="transmembrane region" description="Helical" evidence="1">
    <location>
        <begin position="65"/>
        <end position="91"/>
    </location>
</feature>
<protein>
    <submittedName>
        <fullName evidence="2">Uncharacterized protein</fullName>
    </submittedName>
</protein>
<proteinExistence type="predicted"/>
<organism evidence="2 3">
    <name type="scientific">Ensete ventricosum</name>
    <name type="common">Abyssinian banana</name>
    <name type="synonym">Musa ensete</name>
    <dbReference type="NCBI Taxonomy" id="4639"/>
    <lineage>
        <taxon>Eukaryota</taxon>
        <taxon>Viridiplantae</taxon>
        <taxon>Streptophyta</taxon>
        <taxon>Embryophyta</taxon>
        <taxon>Tracheophyta</taxon>
        <taxon>Spermatophyta</taxon>
        <taxon>Magnoliopsida</taxon>
        <taxon>Liliopsida</taxon>
        <taxon>Zingiberales</taxon>
        <taxon>Musaceae</taxon>
        <taxon>Ensete</taxon>
    </lineage>
</organism>
<name>A0A426ZDF2_ENSVE</name>
<evidence type="ECO:0000256" key="1">
    <source>
        <dbReference type="SAM" id="Phobius"/>
    </source>
</evidence>
<feature type="transmembrane region" description="Helical" evidence="1">
    <location>
        <begin position="165"/>
        <end position="189"/>
    </location>
</feature>
<reference evidence="2 3" key="1">
    <citation type="journal article" date="2014" name="Agronomy (Basel)">
        <title>A Draft Genome Sequence for Ensete ventricosum, the Drought-Tolerant Tree Against Hunger.</title>
        <authorList>
            <person name="Harrison J."/>
            <person name="Moore K.A."/>
            <person name="Paszkiewicz K."/>
            <person name="Jones T."/>
            <person name="Grant M."/>
            <person name="Ambacheew D."/>
            <person name="Muzemil S."/>
            <person name="Studholme D.J."/>
        </authorList>
    </citation>
    <scope>NUCLEOTIDE SEQUENCE [LARGE SCALE GENOMIC DNA]</scope>
</reference>